<gene>
    <name evidence="1" type="ORF">L1987_13810</name>
</gene>
<comment type="caution">
    <text evidence="1">The sequence shown here is derived from an EMBL/GenBank/DDBJ whole genome shotgun (WGS) entry which is preliminary data.</text>
</comment>
<reference evidence="1 2" key="2">
    <citation type="journal article" date="2022" name="Mol. Ecol. Resour.">
        <title>The genomes of chicory, endive, great burdock and yacon provide insights into Asteraceae paleo-polyploidization history and plant inulin production.</title>
        <authorList>
            <person name="Fan W."/>
            <person name="Wang S."/>
            <person name="Wang H."/>
            <person name="Wang A."/>
            <person name="Jiang F."/>
            <person name="Liu H."/>
            <person name="Zhao H."/>
            <person name="Xu D."/>
            <person name="Zhang Y."/>
        </authorList>
    </citation>
    <scope>NUCLEOTIDE SEQUENCE [LARGE SCALE GENOMIC DNA]</scope>
    <source>
        <strain evidence="2">cv. Yunnan</strain>
        <tissue evidence="1">Leaves</tissue>
    </source>
</reference>
<reference evidence="2" key="1">
    <citation type="journal article" date="2022" name="Mol. Ecol. Resour.">
        <title>The genomes of chicory, endive, great burdock and yacon provide insights into Asteraceae palaeo-polyploidization history and plant inulin production.</title>
        <authorList>
            <person name="Fan W."/>
            <person name="Wang S."/>
            <person name="Wang H."/>
            <person name="Wang A."/>
            <person name="Jiang F."/>
            <person name="Liu H."/>
            <person name="Zhao H."/>
            <person name="Xu D."/>
            <person name="Zhang Y."/>
        </authorList>
    </citation>
    <scope>NUCLEOTIDE SEQUENCE [LARGE SCALE GENOMIC DNA]</scope>
    <source>
        <strain evidence="2">cv. Yunnan</strain>
    </source>
</reference>
<accession>A0ACB9JJQ6</accession>
<dbReference type="EMBL" id="CM042021">
    <property type="protein sequence ID" value="KAI3819956.1"/>
    <property type="molecule type" value="Genomic_DNA"/>
</dbReference>
<protein>
    <submittedName>
        <fullName evidence="1">Uncharacterized protein</fullName>
    </submittedName>
</protein>
<name>A0ACB9JJQ6_9ASTR</name>
<organism evidence="1 2">
    <name type="scientific">Smallanthus sonchifolius</name>
    <dbReference type="NCBI Taxonomy" id="185202"/>
    <lineage>
        <taxon>Eukaryota</taxon>
        <taxon>Viridiplantae</taxon>
        <taxon>Streptophyta</taxon>
        <taxon>Embryophyta</taxon>
        <taxon>Tracheophyta</taxon>
        <taxon>Spermatophyta</taxon>
        <taxon>Magnoliopsida</taxon>
        <taxon>eudicotyledons</taxon>
        <taxon>Gunneridae</taxon>
        <taxon>Pentapetalae</taxon>
        <taxon>asterids</taxon>
        <taxon>campanulids</taxon>
        <taxon>Asterales</taxon>
        <taxon>Asteraceae</taxon>
        <taxon>Asteroideae</taxon>
        <taxon>Heliantheae alliance</taxon>
        <taxon>Millerieae</taxon>
        <taxon>Smallanthus</taxon>
    </lineage>
</organism>
<sequence length="82" mass="9614">MERNDVFVCVCGARGLQFYNELECLNPKIRNYPSHFPNPNHRFFISIALISIFKVLVQIACFKVWSSSSRYMFQSAGLRFLF</sequence>
<keyword evidence="2" id="KW-1185">Reference proteome</keyword>
<evidence type="ECO:0000313" key="1">
    <source>
        <dbReference type="EMBL" id="KAI3819956.1"/>
    </source>
</evidence>
<dbReference type="Proteomes" id="UP001056120">
    <property type="component" value="Linkage Group LG04"/>
</dbReference>
<evidence type="ECO:0000313" key="2">
    <source>
        <dbReference type="Proteomes" id="UP001056120"/>
    </source>
</evidence>
<proteinExistence type="predicted"/>